<dbReference type="RefSeq" id="XP_033653759.1">
    <property type="nucleotide sequence ID" value="XM_033795631.1"/>
</dbReference>
<organism evidence="19 20">
    <name type="scientific">Westerdykella ornata</name>
    <dbReference type="NCBI Taxonomy" id="318751"/>
    <lineage>
        <taxon>Eukaryota</taxon>
        <taxon>Fungi</taxon>
        <taxon>Dikarya</taxon>
        <taxon>Ascomycota</taxon>
        <taxon>Pezizomycotina</taxon>
        <taxon>Dothideomycetes</taxon>
        <taxon>Pleosporomycetidae</taxon>
        <taxon>Pleosporales</taxon>
        <taxon>Sporormiaceae</taxon>
        <taxon>Westerdykella</taxon>
    </lineage>
</organism>
<dbReference type="PANTHER" id="PTHR47958">
    <property type="entry name" value="ATP-DEPENDENT RNA HELICASE DBP3"/>
    <property type="match status" value="1"/>
</dbReference>
<dbReference type="PROSITE" id="PS51195">
    <property type="entry name" value="Q_MOTIF"/>
    <property type="match status" value="1"/>
</dbReference>
<evidence type="ECO:0000256" key="5">
    <source>
        <dbReference type="ARBA" id="ARBA00022801"/>
    </source>
</evidence>
<dbReference type="Proteomes" id="UP000800097">
    <property type="component" value="Unassembled WGS sequence"/>
</dbReference>
<feature type="short sequence motif" description="Q motif" evidence="13">
    <location>
        <begin position="117"/>
        <end position="145"/>
    </location>
</feature>
<dbReference type="GO" id="GO:0005524">
    <property type="term" value="F:ATP binding"/>
    <property type="evidence" value="ECO:0007669"/>
    <property type="project" value="UniProtKB-KW"/>
</dbReference>
<feature type="region of interest" description="Disordered" evidence="15">
    <location>
        <begin position="543"/>
        <end position="585"/>
    </location>
</feature>
<evidence type="ECO:0000256" key="12">
    <source>
        <dbReference type="ARBA" id="ARBA00047984"/>
    </source>
</evidence>
<dbReference type="InterPro" id="IPR014014">
    <property type="entry name" value="RNA_helicase_DEAD_Q_motif"/>
</dbReference>
<keyword evidence="3" id="KW-0507">mRNA processing</keyword>
<dbReference type="InterPro" id="IPR056149">
    <property type="entry name" value="PRP5/DDX46/KHDC4_KH"/>
</dbReference>
<dbReference type="InterPro" id="IPR001650">
    <property type="entry name" value="Helicase_C-like"/>
</dbReference>
<comment type="similarity">
    <text evidence="11">Belongs to the DEAD box helicase family. DDX46/PRP5 subfamily.</text>
</comment>
<accession>A0A6A6JHT6</accession>
<dbReference type="GO" id="GO:0005634">
    <property type="term" value="C:nucleus"/>
    <property type="evidence" value="ECO:0007669"/>
    <property type="project" value="UniProtKB-SubCell"/>
</dbReference>
<dbReference type="EC" id="3.6.4.13" evidence="2"/>
<keyword evidence="20" id="KW-1185">Reference proteome</keyword>
<comment type="catalytic activity">
    <reaction evidence="12">
        <text>ATP + H2O = ADP + phosphate + H(+)</text>
        <dbReference type="Rhea" id="RHEA:13065"/>
        <dbReference type="ChEBI" id="CHEBI:15377"/>
        <dbReference type="ChEBI" id="CHEBI:15378"/>
        <dbReference type="ChEBI" id="CHEBI:30616"/>
        <dbReference type="ChEBI" id="CHEBI:43474"/>
        <dbReference type="ChEBI" id="CHEBI:456216"/>
        <dbReference type="EC" id="3.6.4.13"/>
    </reaction>
</comment>
<dbReference type="Pfam" id="PF00270">
    <property type="entry name" value="DEAD"/>
    <property type="match status" value="1"/>
</dbReference>
<evidence type="ECO:0000256" key="8">
    <source>
        <dbReference type="ARBA" id="ARBA00023187"/>
    </source>
</evidence>
<dbReference type="GO" id="GO:0008380">
    <property type="term" value="P:RNA splicing"/>
    <property type="evidence" value="ECO:0007669"/>
    <property type="project" value="UniProtKB-KW"/>
</dbReference>
<dbReference type="PROSITE" id="PS00039">
    <property type="entry name" value="DEAD_ATP_HELICASE"/>
    <property type="match status" value="1"/>
</dbReference>
<dbReference type="GO" id="GO:0003676">
    <property type="term" value="F:nucleic acid binding"/>
    <property type="evidence" value="ECO:0007669"/>
    <property type="project" value="InterPro"/>
</dbReference>
<feature type="region of interest" description="Disordered" evidence="15">
    <location>
        <begin position="625"/>
        <end position="647"/>
    </location>
</feature>
<dbReference type="GO" id="GO:0003724">
    <property type="term" value="F:RNA helicase activity"/>
    <property type="evidence" value="ECO:0007669"/>
    <property type="project" value="UniProtKB-EC"/>
</dbReference>
<evidence type="ECO:0000256" key="6">
    <source>
        <dbReference type="ARBA" id="ARBA00022806"/>
    </source>
</evidence>
<feature type="domain" description="DEAD-box RNA helicase Q" evidence="18">
    <location>
        <begin position="117"/>
        <end position="145"/>
    </location>
</feature>
<evidence type="ECO:0000313" key="19">
    <source>
        <dbReference type="EMBL" id="KAF2276220.1"/>
    </source>
</evidence>
<proteinExistence type="inferred from homology"/>
<dbReference type="SMART" id="SM00487">
    <property type="entry name" value="DEXDc"/>
    <property type="match status" value="1"/>
</dbReference>
<evidence type="ECO:0000256" key="15">
    <source>
        <dbReference type="SAM" id="MobiDB-lite"/>
    </source>
</evidence>
<keyword evidence="6 14" id="KW-0347">Helicase</keyword>
<evidence type="ECO:0000256" key="2">
    <source>
        <dbReference type="ARBA" id="ARBA00012552"/>
    </source>
</evidence>
<evidence type="ECO:0000256" key="10">
    <source>
        <dbReference type="ARBA" id="ARBA00037330"/>
    </source>
</evidence>
<keyword evidence="5 14" id="KW-0378">Hydrolase</keyword>
<dbReference type="Pfam" id="PF00271">
    <property type="entry name" value="Helicase_C"/>
    <property type="match status" value="1"/>
</dbReference>
<dbReference type="AlphaFoldDB" id="A0A6A6JHT6"/>
<name>A0A6A6JHT6_WESOR</name>
<evidence type="ECO:0000256" key="1">
    <source>
        <dbReference type="ARBA" id="ARBA00004123"/>
    </source>
</evidence>
<evidence type="ECO:0000256" key="13">
    <source>
        <dbReference type="PROSITE-ProRule" id="PRU00552"/>
    </source>
</evidence>
<dbReference type="SUPFAM" id="SSF52540">
    <property type="entry name" value="P-loop containing nucleoside triphosphate hydrolases"/>
    <property type="match status" value="2"/>
</dbReference>
<dbReference type="OrthoDB" id="196131at2759"/>
<dbReference type="SMART" id="SM00490">
    <property type="entry name" value="HELICc"/>
    <property type="match status" value="1"/>
</dbReference>
<dbReference type="EMBL" id="ML986494">
    <property type="protein sequence ID" value="KAF2276220.1"/>
    <property type="molecule type" value="Genomic_DNA"/>
</dbReference>
<dbReference type="GO" id="GO:0006397">
    <property type="term" value="P:mRNA processing"/>
    <property type="evidence" value="ECO:0007669"/>
    <property type="project" value="UniProtKB-KW"/>
</dbReference>
<comment type="function">
    <text evidence="10">ATP-dependent RNA helicase involved spliceosome assembly and in nuclear splicing. Catalyzes an ATP-dependent conformational change of U2 snRNP. Bridges U1 and U2 snRNPs and enables stable U2 snRNP association with intron RNA.</text>
</comment>
<sequence>MDTAEDELDPLDAFMQDLNSNAPRTNDAPRRGEAMFGEDAEPDLDAVGDDLFSLVVKKKKKDIPVVDHSKIAYEPFRKRFYTEPSEISEMSKEEVADLRLELDGIRVKPDNVPRPVVKWAQMGLSQQTLDLLQQMNYVKPTSIQCQAIPIILSGKDMIGVAKTGSGKTLAFGMPIIRHALDQPPLKNQDGPIALIMAPTRELSLQIMAELKPFLKAHGLKIACAYGGAPISEQIAAIKRGIHVLCATPGRLIDLLQTNSGRVLRLNRITYVVIDEADRMFDMGLGPQVMKVLGNIRPDRQTLLFSATFPKNMADLARKSLTHPAEVIVGGMSVVAPEITQIITIVPNNSKQKKMAQVLLHLGQLFSSDEDARALIFVERQESAEELFMEIIQKGYPCNTIHGGKDQQDRTDAIDDFKKGVIPVLIATSVAARGLDVLQLKLVINYDCPTHLEDYVHRCGRTGRAGNKGTAVTLIENPGQERYAFHIVKALKQSGQPIPDDIQKMADEFWKKVKNGEEKWFDPGFGGKGLDKLDAVRNMEKQREKRALKGAFDDGDDDSEPEPLLPTVAGKTATPAAEGSGTAAPVDDEPAYMKLLRTKVVVHKTERPEPNRHMSVMERVKAASQNVGDRLSRKGTIHHGQPIDNKGPDAGAFHSTIEINDFPQKARWAVTNRTNVSKILESTGVSITTKGTYYPPGSGPKEEKDLPPLYILVEGDTENVVQAAMMEITRLLREAAMTAEESAPRAPGRYSVV</sequence>
<keyword evidence="9" id="KW-0539">Nucleus</keyword>
<evidence type="ECO:0000256" key="4">
    <source>
        <dbReference type="ARBA" id="ARBA00022741"/>
    </source>
</evidence>
<dbReference type="Gene3D" id="3.40.50.300">
    <property type="entry name" value="P-loop containing nucleotide triphosphate hydrolases"/>
    <property type="match status" value="2"/>
</dbReference>
<evidence type="ECO:0000256" key="9">
    <source>
        <dbReference type="ARBA" id="ARBA00023242"/>
    </source>
</evidence>
<dbReference type="PROSITE" id="PS51194">
    <property type="entry name" value="HELICASE_CTER"/>
    <property type="match status" value="1"/>
</dbReference>
<dbReference type="GeneID" id="54548806"/>
<keyword evidence="7 14" id="KW-0067">ATP-binding</keyword>
<evidence type="ECO:0000259" key="17">
    <source>
        <dbReference type="PROSITE" id="PS51194"/>
    </source>
</evidence>
<dbReference type="FunFam" id="3.40.50.300:FF:000079">
    <property type="entry name" value="probable ATP-dependent RNA helicase DDX17"/>
    <property type="match status" value="1"/>
</dbReference>
<dbReference type="CDD" id="cd18787">
    <property type="entry name" value="SF2_C_DEAD"/>
    <property type="match status" value="1"/>
</dbReference>
<dbReference type="InterPro" id="IPR000629">
    <property type="entry name" value="RNA-helicase_DEAD-box_CS"/>
</dbReference>
<evidence type="ECO:0000259" key="16">
    <source>
        <dbReference type="PROSITE" id="PS51192"/>
    </source>
</evidence>
<protein>
    <recommendedName>
        <fullName evidence="2">RNA helicase</fullName>
        <ecNumber evidence="2">3.6.4.13</ecNumber>
    </recommendedName>
</protein>
<evidence type="ECO:0000256" key="14">
    <source>
        <dbReference type="RuleBase" id="RU000492"/>
    </source>
</evidence>
<dbReference type="InterPro" id="IPR011545">
    <property type="entry name" value="DEAD/DEAH_box_helicase_dom"/>
</dbReference>
<evidence type="ECO:0000256" key="7">
    <source>
        <dbReference type="ARBA" id="ARBA00022840"/>
    </source>
</evidence>
<evidence type="ECO:0000256" key="11">
    <source>
        <dbReference type="ARBA" id="ARBA00038511"/>
    </source>
</evidence>
<dbReference type="InterPro" id="IPR027417">
    <property type="entry name" value="P-loop_NTPase"/>
</dbReference>
<evidence type="ECO:0000259" key="18">
    <source>
        <dbReference type="PROSITE" id="PS51195"/>
    </source>
</evidence>
<comment type="subcellular location">
    <subcellularLocation>
        <location evidence="1">Nucleus</location>
    </subcellularLocation>
</comment>
<dbReference type="InterPro" id="IPR014001">
    <property type="entry name" value="Helicase_ATP-bd"/>
</dbReference>
<feature type="domain" description="Helicase C-terminal" evidence="17">
    <location>
        <begin position="337"/>
        <end position="505"/>
    </location>
</feature>
<dbReference type="PROSITE" id="PS51192">
    <property type="entry name" value="HELICASE_ATP_BIND_1"/>
    <property type="match status" value="1"/>
</dbReference>
<gene>
    <name evidence="19" type="ORF">EI97DRAFT_377792</name>
</gene>
<evidence type="ECO:0000256" key="3">
    <source>
        <dbReference type="ARBA" id="ARBA00022664"/>
    </source>
</evidence>
<dbReference type="Pfam" id="PF23469">
    <property type="entry name" value="KH_12"/>
    <property type="match status" value="1"/>
</dbReference>
<dbReference type="GO" id="GO:0016787">
    <property type="term" value="F:hydrolase activity"/>
    <property type="evidence" value="ECO:0007669"/>
    <property type="project" value="UniProtKB-KW"/>
</dbReference>
<feature type="domain" description="Helicase ATP-binding" evidence="16">
    <location>
        <begin position="148"/>
        <end position="326"/>
    </location>
</feature>
<reference evidence="19" key="1">
    <citation type="journal article" date="2020" name="Stud. Mycol.">
        <title>101 Dothideomycetes genomes: a test case for predicting lifestyles and emergence of pathogens.</title>
        <authorList>
            <person name="Haridas S."/>
            <person name="Albert R."/>
            <person name="Binder M."/>
            <person name="Bloem J."/>
            <person name="Labutti K."/>
            <person name="Salamov A."/>
            <person name="Andreopoulos B."/>
            <person name="Baker S."/>
            <person name="Barry K."/>
            <person name="Bills G."/>
            <person name="Bluhm B."/>
            <person name="Cannon C."/>
            <person name="Castanera R."/>
            <person name="Culley D."/>
            <person name="Daum C."/>
            <person name="Ezra D."/>
            <person name="Gonzalez J."/>
            <person name="Henrissat B."/>
            <person name="Kuo A."/>
            <person name="Liang C."/>
            <person name="Lipzen A."/>
            <person name="Lutzoni F."/>
            <person name="Magnuson J."/>
            <person name="Mondo S."/>
            <person name="Nolan M."/>
            <person name="Ohm R."/>
            <person name="Pangilinan J."/>
            <person name="Park H.-J."/>
            <person name="Ramirez L."/>
            <person name="Alfaro M."/>
            <person name="Sun H."/>
            <person name="Tritt A."/>
            <person name="Yoshinaga Y."/>
            <person name="Zwiers L.-H."/>
            <person name="Turgeon B."/>
            <person name="Goodwin S."/>
            <person name="Spatafora J."/>
            <person name="Crous P."/>
            <person name="Grigoriev I."/>
        </authorList>
    </citation>
    <scope>NUCLEOTIDE SEQUENCE</scope>
    <source>
        <strain evidence="19">CBS 379.55</strain>
    </source>
</reference>
<keyword evidence="4 14" id="KW-0547">Nucleotide-binding</keyword>
<keyword evidence="8" id="KW-0508">mRNA splicing</keyword>
<evidence type="ECO:0000313" key="20">
    <source>
        <dbReference type="Proteomes" id="UP000800097"/>
    </source>
</evidence>